<protein>
    <recommendedName>
        <fullName evidence="1">CD-NTase-associated protein 12/Pycsar effector protein TIR domain-containing protein</fullName>
    </recommendedName>
</protein>
<comment type="caution">
    <text evidence="2">The sequence shown here is derived from an EMBL/GenBank/DDBJ whole genome shotgun (WGS) entry which is preliminary data.</text>
</comment>
<feature type="non-terminal residue" evidence="2">
    <location>
        <position position="267"/>
    </location>
</feature>
<sequence length="267" mass="29860">MAKKGTTVFIGSSKEGLGIAQAIQLELEDVALCTIWYQGVFGLSKGTLQSLYEALPNFEFAVLVLTPDDLSVFRDQVVRLPRDNVLFELGLFMGHLGPERVFIVYCDDGQTKLPSDLAGVALARFRKPDETRQTSLYSTNELLPLIGPVGSKIRMAIQNIQSEQPIDVAVHYIVPSLSHNDYYARFQSRLETELSKIKNISWHYHPPKGDSAQDIYLELAEVLKIMRPSDAVILVPKHLSNPQLLDQFEGLLDQNPSGKIILIDQQP</sequence>
<feature type="domain" description="CD-NTase-associated protein 12/Pycsar effector protein TIR" evidence="1">
    <location>
        <begin position="8"/>
        <end position="126"/>
    </location>
</feature>
<dbReference type="GO" id="GO:0050135">
    <property type="term" value="F:NADP+ nucleosidase activity"/>
    <property type="evidence" value="ECO:0007669"/>
    <property type="project" value="InterPro"/>
</dbReference>
<dbReference type="EMBL" id="BARS01024099">
    <property type="protein sequence ID" value="GAG03915.1"/>
    <property type="molecule type" value="Genomic_DNA"/>
</dbReference>
<accession>X0UE91</accession>
<proteinExistence type="predicted"/>
<dbReference type="AlphaFoldDB" id="X0UE91"/>
<organism evidence="2">
    <name type="scientific">marine sediment metagenome</name>
    <dbReference type="NCBI Taxonomy" id="412755"/>
    <lineage>
        <taxon>unclassified sequences</taxon>
        <taxon>metagenomes</taxon>
        <taxon>ecological metagenomes</taxon>
    </lineage>
</organism>
<dbReference type="InterPro" id="IPR019302">
    <property type="entry name" value="CAP12/PCTIR_TIR_dom"/>
</dbReference>
<evidence type="ECO:0000259" key="1">
    <source>
        <dbReference type="Pfam" id="PF10137"/>
    </source>
</evidence>
<name>X0UE91_9ZZZZ</name>
<dbReference type="Pfam" id="PF10137">
    <property type="entry name" value="CAP12-PCTIR_TIR"/>
    <property type="match status" value="1"/>
</dbReference>
<evidence type="ECO:0000313" key="2">
    <source>
        <dbReference type="EMBL" id="GAG03915.1"/>
    </source>
</evidence>
<reference evidence="2" key="1">
    <citation type="journal article" date="2014" name="Front. Microbiol.">
        <title>High frequency of phylogenetically diverse reductive dehalogenase-homologous genes in deep subseafloor sedimentary metagenomes.</title>
        <authorList>
            <person name="Kawai M."/>
            <person name="Futagami T."/>
            <person name="Toyoda A."/>
            <person name="Takaki Y."/>
            <person name="Nishi S."/>
            <person name="Hori S."/>
            <person name="Arai W."/>
            <person name="Tsubouchi T."/>
            <person name="Morono Y."/>
            <person name="Uchiyama I."/>
            <person name="Ito T."/>
            <person name="Fujiyama A."/>
            <person name="Inagaki F."/>
            <person name="Takami H."/>
        </authorList>
    </citation>
    <scope>NUCLEOTIDE SEQUENCE</scope>
    <source>
        <strain evidence="2">Expedition CK06-06</strain>
    </source>
</reference>
<gene>
    <name evidence="2" type="ORF">S01H1_38291</name>
</gene>